<sequence length="89" mass="9331">MFSYSGPAQLIYVDGRTVELDRADLIETMTGGFWQWSGAGTSSEPLIDGDALMKLPTGSIADVVVSNVRVITGPRGVACSATLLGSHTN</sequence>
<proteinExistence type="predicted"/>
<organism evidence="1 2">
    <name type="scientific">Lentzea alba</name>
    <dbReference type="NCBI Taxonomy" id="2714351"/>
    <lineage>
        <taxon>Bacteria</taxon>
        <taxon>Bacillati</taxon>
        <taxon>Actinomycetota</taxon>
        <taxon>Actinomycetes</taxon>
        <taxon>Pseudonocardiales</taxon>
        <taxon>Pseudonocardiaceae</taxon>
        <taxon>Lentzea</taxon>
    </lineage>
</organism>
<accession>A0A7C9VWE3</accession>
<comment type="caution">
    <text evidence="1">The sequence shown here is derived from an EMBL/GenBank/DDBJ whole genome shotgun (WGS) entry which is preliminary data.</text>
</comment>
<evidence type="ECO:0000313" key="2">
    <source>
        <dbReference type="Proteomes" id="UP000481360"/>
    </source>
</evidence>
<name>A0A7C9VWE3_9PSEU</name>
<dbReference type="Proteomes" id="UP000481360">
    <property type="component" value="Unassembled WGS sequence"/>
</dbReference>
<reference evidence="1 2" key="1">
    <citation type="submission" date="2020-03" db="EMBL/GenBank/DDBJ databases">
        <title>Isolation and identification of active actinomycetes.</title>
        <authorList>
            <person name="Sun X."/>
        </authorList>
    </citation>
    <scope>NUCLEOTIDE SEQUENCE [LARGE SCALE GENOMIC DNA]</scope>
    <source>
        <strain evidence="1 2">NEAU-D13</strain>
    </source>
</reference>
<dbReference type="RefSeq" id="WP_166056138.1">
    <property type="nucleotide sequence ID" value="NZ_JAAMPJ010000022.1"/>
</dbReference>
<protein>
    <submittedName>
        <fullName evidence="1">Uncharacterized protein</fullName>
    </submittedName>
</protein>
<gene>
    <name evidence="1" type="ORF">G7043_46775</name>
</gene>
<keyword evidence="2" id="KW-1185">Reference proteome</keyword>
<dbReference type="AlphaFoldDB" id="A0A7C9VWE3"/>
<evidence type="ECO:0000313" key="1">
    <source>
        <dbReference type="EMBL" id="NGY66414.1"/>
    </source>
</evidence>
<dbReference type="EMBL" id="JAAMPJ010000022">
    <property type="protein sequence ID" value="NGY66414.1"/>
    <property type="molecule type" value="Genomic_DNA"/>
</dbReference>